<sequence length="202" mass="22382">MENNVHRLIAASYELYAVENGKETFIEKTEENKPMTFYTGCEMVIKAFEEEIVKYGDDTDFELFLSKEQAYGEYDIKSLMAFDRSMFEYEGQIDEQKVFVGAVIPLENENGQRFLGKITSITEDKVTVDLNHPLAGKDLKFKGHILVNREATQEEVDNFFAQMSNHSCGKGCGGCCGKEEGGSCGCGSNDGNCGCGCGCNCN</sequence>
<comment type="function">
    <text evidence="9">Also involved in hydrogenase metallocenter assembly, probably by participating in the nickel insertion step. This function in hydrogenase biosynthesis requires chaperone activity and the presence of the metal-binding domain, but not PPIase activity.</text>
</comment>
<comment type="subcellular location">
    <subcellularLocation>
        <location evidence="2">Cytoplasm</location>
    </subcellularLocation>
</comment>
<dbReference type="EMBL" id="JRNU01000041">
    <property type="protein sequence ID" value="KGF51314.1"/>
    <property type="molecule type" value="Genomic_DNA"/>
</dbReference>
<comment type="catalytic activity">
    <reaction evidence="1">
        <text>[protein]-peptidylproline (omega=180) = [protein]-peptidylproline (omega=0)</text>
        <dbReference type="Rhea" id="RHEA:16237"/>
        <dbReference type="Rhea" id="RHEA-COMP:10747"/>
        <dbReference type="Rhea" id="RHEA-COMP:10748"/>
        <dbReference type="ChEBI" id="CHEBI:83833"/>
        <dbReference type="ChEBI" id="CHEBI:83834"/>
        <dbReference type="EC" id="5.2.1.8"/>
    </reaction>
</comment>
<keyword evidence="5" id="KW-0963">Cytoplasm</keyword>
<dbReference type="PANTHER" id="PTHR47861:SF3">
    <property type="entry name" value="FKBP-TYPE PEPTIDYL-PROLYL CIS-TRANS ISOMERASE SLYD"/>
    <property type="match status" value="1"/>
</dbReference>
<keyword evidence="6" id="KW-0697">Rotamase</keyword>
<evidence type="ECO:0000256" key="9">
    <source>
        <dbReference type="ARBA" id="ARBA00037071"/>
    </source>
</evidence>
<dbReference type="SUPFAM" id="SSF54534">
    <property type="entry name" value="FKBP-like"/>
    <property type="match status" value="1"/>
</dbReference>
<name>A0A096D1G9_9BACT</name>
<dbReference type="InterPro" id="IPR048261">
    <property type="entry name" value="SlpA/SlyD-like_ins_sf"/>
</dbReference>
<dbReference type="GO" id="GO:0003755">
    <property type="term" value="F:peptidyl-prolyl cis-trans isomerase activity"/>
    <property type="evidence" value="ECO:0007669"/>
    <property type="project" value="UniProtKB-KW"/>
</dbReference>
<keyword evidence="8 13" id="KW-0413">Isomerase</keyword>
<evidence type="ECO:0000256" key="10">
    <source>
        <dbReference type="ARBA" id="ARBA00040015"/>
    </source>
</evidence>
<evidence type="ECO:0000259" key="12">
    <source>
        <dbReference type="Pfam" id="PF00254"/>
    </source>
</evidence>
<feature type="domain" description="PPIase FKBP-type" evidence="12">
    <location>
        <begin position="13"/>
        <end position="76"/>
    </location>
</feature>
<reference evidence="13 14" key="1">
    <citation type="submission" date="2014-07" db="EMBL/GenBank/DDBJ databases">
        <authorList>
            <person name="McCorrison J."/>
            <person name="Sanka R."/>
            <person name="Torralba M."/>
            <person name="Gillis M."/>
            <person name="Haft D.H."/>
            <person name="Methe B."/>
            <person name="Sutton G."/>
            <person name="Nelson K.E."/>
        </authorList>
    </citation>
    <scope>NUCLEOTIDE SEQUENCE [LARGE SCALE GENOMIC DNA]</scope>
    <source>
        <strain evidence="13 14">DNF00058</strain>
    </source>
</reference>
<protein>
    <recommendedName>
        <fullName evidence="10">FKBP-type peptidyl-prolyl cis-trans isomerase SlyD</fullName>
        <ecNumber evidence="4">5.2.1.8</ecNumber>
    </recommendedName>
    <alternativeName>
        <fullName evidence="11">Metallochaperone SlyD</fullName>
    </alternativeName>
</protein>
<evidence type="ECO:0000256" key="8">
    <source>
        <dbReference type="ARBA" id="ARBA00023235"/>
    </source>
</evidence>
<gene>
    <name evidence="13" type="ORF">HMPREF9302_07895</name>
</gene>
<dbReference type="Proteomes" id="UP000029614">
    <property type="component" value="Unassembled WGS sequence"/>
</dbReference>
<proteinExistence type="inferred from homology"/>
<dbReference type="Pfam" id="PF00254">
    <property type="entry name" value="FKBP_C"/>
    <property type="match status" value="1"/>
</dbReference>
<evidence type="ECO:0000256" key="3">
    <source>
        <dbReference type="ARBA" id="ARBA00006577"/>
    </source>
</evidence>
<dbReference type="OrthoDB" id="9808891at2"/>
<keyword evidence="14" id="KW-1185">Reference proteome</keyword>
<comment type="caution">
    <text evidence="13">The sequence shown here is derived from an EMBL/GenBank/DDBJ whole genome shotgun (WGS) entry which is preliminary data.</text>
</comment>
<dbReference type="PANTHER" id="PTHR47861">
    <property type="entry name" value="FKBP-TYPE PEPTIDYL-PROLYL CIS-TRANS ISOMERASE SLYD"/>
    <property type="match status" value="1"/>
</dbReference>
<dbReference type="InterPro" id="IPR001179">
    <property type="entry name" value="PPIase_FKBP_dom"/>
</dbReference>
<evidence type="ECO:0000256" key="11">
    <source>
        <dbReference type="ARBA" id="ARBA00042772"/>
    </source>
</evidence>
<dbReference type="GO" id="GO:0042026">
    <property type="term" value="P:protein refolding"/>
    <property type="evidence" value="ECO:0007669"/>
    <property type="project" value="UniProtKB-ARBA"/>
</dbReference>
<comment type="similarity">
    <text evidence="3">Belongs to the FKBP-type PPIase family.</text>
</comment>
<evidence type="ECO:0000256" key="4">
    <source>
        <dbReference type="ARBA" id="ARBA00013194"/>
    </source>
</evidence>
<dbReference type="EC" id="5.2.1.8" evidence="4"/>
<dbReference type="RefSeq" id="WP_036856358.1">
    <property type="nucleotide sequence ID" value="NZ_JRNU01000041.1"/>
</dbReference>
<dbReference type="Gene3D" id="3.10.50.40">
    <property type="match status" value="1"/>
</dbReference>
<dbReference type="AlphaFoldDB" id="A0A096D1G9"/>
<evidence type="ECO:0000313" key="13">
    <source>
        <dbReference type="EMBL" id="KGF51314.1"/>
    </source>
</evidence>
<organism evidence="13 14">
    <name type="scientific">Prevotella amnii DNF00058</name>
    <dbReference type="NCBI Taxonomy" id="1401066"/>
    <lineage>
        <taxon>Bacteria</taxon>
        <taxon>Pseudomonadati</taxon>
        <taxon>Bacteroidota</taxon>
        <taxon>Bacteroidia</taxon>
        <taxon>Bacteroidales</taxon>
        <taxon>Prevotellaceae</taxon>
        <taxon>Prevotella</taxon>
    </lineage>
</organism>
<evidence type="ECO:0000256" key="1">
    <source>
        <dbReference type="ARBA" id="ARBA00000971"/>
    </source>
</evidence>
<evidence type="ECO:0000256" key="7">
    <source>
        <dbReference type="ARBA" id="ARBA00023186"/>
    </source>
</evidence>
<evidence type="ECO:0000313" key="14">
    <source>
        <dbReference type="Proteomes" id="UP000029614"/>
    </source>
</evidence>
<evidence type="ECO:0000256" key="5">
    <source>
        <dbReference type="ARBA" id="ARBA00022490"/>
    </source>
</evidence>
<evidence type="ECO:0000256" key="6">
    <source>
        <dbReference type="ARBA" id="ARBA00023110"/>
    </source>
</evidence>
<keyword evidence="7" id="KW-0143">Chaperone</keyword>
<dbReference type="GO" id="GO:0005737">
    <property type="term" value="C:cytoplasm"/>
    <property type="evidence" value="ECO:0007669"/>
    <property type="project" value="UniProtKB-SubCell"/>
</dbReference>
<dbReference type="InterPro" id="IPR046357">
    <property type="entry name" value="PPIase_dom_sf"/>
</dbReference>
<accession>A0A096D1G9</accession>
<evidence type="ECO:0000256" key="2">
    <source>
        <dbReference type="ARBA" id="ARBA00004496"/>
    </source>
</evidence>
<dbReference type="Gene3D" id="2.40.10.330">
    <property type="match status" value="1"/>
</dbReference>